<dbReference type="Gene3D" id="2.40.128.110">
    <property type="entry name" value="Lipid/polyisoprenoid-binding, YceI-like"/>
    <property type="match status" value="1"/>
</dbReference>
<evidence type="ECO:0000313" key="4">
    <source>
        <dbReference type="Proteomes" id="UP000294832"/>
    </source>
</evidence>
<dbReference type="OrthoDB" id="9811006at2"/>
<dbReference type="SUPFAM" id="SSF101874">
    <property type="entry name" value="YceI-like"/>
    <property type="match status" value="1"/>
</dbReference>
<dbReference type="PANTHER" id="PTHR34406">
    <property type="entry name" value="PROTEIN YCEI"/>
    <property type="match status" value="1"/>
</dbReference>
<dbReference type="EMBL" id="SLWF01000056">
    <property type="protein sequence ID" value="TCN76342.1"/>
    <property type="molecule type" value="Genomic_DNA"/>
</dbReference>
<feature type="chain" id="PRO_5020969361" evidence="1">
    <location>
        <begin position="26"/>
        <end position="193"/>
    </location>
</feature>
<accession>A0A4R2F012</accession>
<protein>
    <submittedName>
        <fullName evidence="3">Polyisoprenoid-binding protein YceI</fullName>
    </submittedName>
</protein>
<feature type="domain" description="Lipid/polyisoprenoid-binding YceI-like" evidence="2">
    <location>
        <begin position="27"/>
        <end position="191"/>
    </location>
</feature>
<dbReference type="Proteomes" id="UP000294832">
    <property type="component" value="Unassembled WGS sequence"/>
</dbReference>
<evidence type="ECO:0000313" key="3">
    <source>
        <dbReference type="EMBL" id="TCN76342.1"/>
    </source>
</evidence>
<name>A0A4R2F012_9GAMM</name>
<dbReference type="SMART" id="SM00867">
    <property type="entry name" value="YceI"/>
    <property type="match status" value="1"/>
</dbReference>
<keyword evidence="1" id="KW-0732">Signal</keyword>
<organism evidence="3 4">
    <name type="scientific">Shewanella fodinae</name>
    <dbReference type="NCBI Taxonomy" id="552357"/>
    <lineage>
        <taxon>Bacteria</taxon>
        <taxon>Pseudomonadati</taxon>
        <taxon>Pseudomonadota</taxon>
        <taxon>Gammaproteobacteria</taxon>
        <taxon>Alteromonadales</taxon>
        <taxon>Shewanellaceae</taxon>
        <taxon>Shewanella</taxon>
    </lineage>
</organism>
<reference evidence="3 4" key="1">
    <citation type="submission" date="2019-03" db="EMBL/GenBank/DDBJ databases">
        <title>Freshwater and sediment microbial communities from various areas in North America, analyzing microbe dynamics in response to fracking.</title>
        <authorList>
            <person name="Lamendella R."/>
        </authorList>
    </citation>
    <scope>NUCLEOTIDE SEQUENCE [LARGE SCALE GENOMIC DNA]</scope>
    <source>
        <strain evidence="3 4">74A</strain>
    </source>
</reference>
<comment type="caution">
    <text evidence="3">The sequence shown here is derived from an EMBL/GenBank/DDBJ whole genome shotgun (WGS) entry which is preliminary data.</text>
</comment>
<keyword evidence="4" id="KW-1185">Reference proteome</keyword>
<dbReference type="Pfam" id="PF04264">
    <property type="entry name" value="YceI"/>
    <property type="match status" value="1"/>
</dbReference>
<dbReference type="PANTHER" id="PTHR34406:SF1">
    <property type="entry name" value="PROTEIN YCEI"/>
    <property type="match status" value="1"/>
</dbReference>
<feature type="signal peptide" evidence="1">
    <location>
        <begin position="1"/>
        <end position="25"/>
    </location>
</feature>
<evidence type="ECO:0000256" key="1">
    <source>
        <dbReference type="SAM" id="SignalP"/>
    </source>
</evidence>
<proteinExistence type="predicted"/>
<sequence length="193" mass="20991">MHLLKKVTLSVAFAGFASLSASAMAETFQLDPTHTSVVVSWNHFGFSNPTASFSDVTGTLNFDDVDATKSKVSVKIPVKTVDTRVPALTKEFLAKDYFDAEGHPQATFDSTKVAKTAANEYDVTGKLTIKGITKEVVLHAKLNKEGEHPMKKKPTVGFDATTEIKRSEFGMGQYVPYVSDEVTIHITTEASTL</sequence>
<evidence type="ECO:0000259" key="2">
    <source>
        <dbReference type="SMART" id="SM00867"/>
    </source>
</evidence>
<dbReference type="RefSeq" id="WP_133040666.1">
    <property type="nucleotide sequence ID" value="NZ_SLWF01000056.1"/>
</dbReference>
<dbReference type="InterPro" id="IPR007372">
    <property type="entry name" value="Lipid/polyisoprenoid-bd_YceI"/>
</dbReference>
<dbReference type="AlphaFoldDB" id="A0A4R2F012"/>
<gene>
    <name evidence="3" type="ORF">EDC91_1565</name>
</gene>
<dbReference type="InterPro" id="IPR036761">
    <property type="entry name" value="TTHA0802/YceI-like_sf"/>
</dbReference>